<gene>
    <name evidence="1" type="ORF">DGG96_19235</name>
</gene>
<sequence length="223" mass="26303">MKGIPILLKALAIKDKIITIDAMGTHKGIANLIRLKQAHYVLALKKNHQRLYKKVDNLFAKADELNYKAMVYQQKESMNYDHSRIEERKYTLLPAMYLPRYSQQWKDLSAYIRVESIRHLPTGHVETATRYYITSLPYKKHRKMYQAIREHWQIENGLHYKLDVGMNEDQCPIYRGYADRNLSIMRKIILKLLEEDKSSQDGIALKRMKAALSTQYLRKVIGF</sequence>
<protein>
    <submittedName>
        <fullName evidence="1">ISAs1 family transposase</fullName>
    </submittedName>
</protein>
<dbReference type="PANTHER" id="PTHR30298">
    <property type="entry name" value="H REPEAT-ASSOCIATED PREDICTED TRANSPOSASE"/>
    <property type="match status" value="1"/>
</dbReference>
<proteinExistence type="predicted"/>
<dbReference type="Proteomes" id="UP000247152">
    <property type="component" value="Unassembled WGS sequence"/>
</dbReference>
<dbReference type="InterPro" id="IPR047647">
    <property type="entry name" value="ISAs1_transpos"/>
</dbReference>
<reference evidence="1 2" key="1">
    <citation type="submission" date="2018-05" db="EMBL/GenBank/DDBJ databases">
        <title>Legionella qingyii sp.nov., whole genome shotgun sequence.</title>
        <authorList>
            <person name="Wu H."/>
            <person name="Zhu Q."/>
            <person name="Hu C."/>
        </authorList>
    </citation>
    <scope>NUCLEOTIDE SEQUENCE [LARGE SCALE GENOMIC DNA]</scope>
    <source>
        <strain evidence="1 2">HEB18</strain>
    </source>
</reference>
<dbReference type="OrthoDB" id="5635901at2"/>
<dbReference type="EMBL" id="QHJG01000048">
    <property type="protein sequence ID" value="PWY54037.1"/>
    <property type="molecule type" value="Genomic_DNA"/>
</dbReference>
<evidence type="ECO:0000313" key="1">
    <source>
        <dbReference type="EMBL" id="PWY54037.1"/>
    </source>
</evidence>
<comment type="caution">
    <text evidence="1">The sequence shown here is derived from an EMBL/GenBank/DDBJ whole genome shotgun (WGS) entry which is preliminary data.</text>
</comment>
<accession>A0A317TZT0</accession>
<dbReference type="PANTHER" id="PTHR30298:SF0">
    <property type="entry name" value="PROTEIN YBFL-RELATED"/>
    <property type="match status" value="1"/>
</dbReference>
<evidence type="ECO:0000313" key="2">
    <source>
        <dbReference type="Proteomes" id="UP000247152"/>
    </source>
</evidence>
<organism evidence="1 2">
    <name type="scientific">Legionella qingyii</name>
    <dbReference type="NCBI Taxonomy" id="2184757"/>
    <lineage>
        <taxon>Bacteria</taxon>
        <taxon>Pseudomonadati</taxon>
        <taxon>Pseudomonadota</taxon>
        <taxon>Gammaproteobacteria</taxon>
        <taxon>Legionellales</taxon>
        <taxon>Legionellaceae</taxon>
        <taxon>Legionella</taxon>
    </lineage>
</organism>
<dbReference type="InterPro" id="IPR051698">
    <property type="entry name" value="Transposase_11-like"/>
</dbReference>
<name>A0A317TZT0_9GAMM</name>
<dbReference type="RefSeq" id="WP_110144103.1">
    <property type="nucleotide sequence ID" value="NZ_QHJG01000048.1"/>
</dbReference>
<dbReference type="NCBIfam" id="NF033564">
    <property type="entry name" value="transpos_ISAs1"/>
    <property type="match status" value="1"/>
</dbReference>
<dbReference type="AlphaFoldDB" id="A0A317TZT0"/>